<reference evidence="3 4" key="1">
    <citation type="submission" date="2017-06" db="EMBL/GenBank/DDBJ databases">
        <authorList>
            <consortium name="Pathogen Informatics"/>
        </authorList>
    </citation>
    <scope>NUCLEOTIDE SEQUENCE [LARGE SCALE GENOMIC DNA]</scope>
    <source>
        <strain evidence="3 4">NCTC12149</strain>
    </source>
</reference>
<evidence type="ECO:0000256" key="2">
    <source>
        <dbReference type="SAM" id="Phobius"/>
    </source>
</evidence>
<keyword evidence="1" id="KW-0175">Coiled coil</keyword>
<name>A0AAJ4XDM7_9SPHI</name>
<proteinExistence type="predicted"/>
<keyword evidence="2" id="KW-0472">Membrane</keyword>
<dbReference type="Proteomes" id="UP000215355">
    <property type="component" value="Chromosome 1"/>
</dbReference>
<sequence length="209" mass="23936">MLNLTLKARNIPYTMRLLSLFLLFWVSSSTLFGQTLQQKLKTAPLDSQFVYLNLQSRNQDKDFKIIRKTNLDIIRQNVKDSLSIYKKQISGLKGDASSTEGSLQTLQDSVTNLSAALQTEQQKTDSISFLGIQFSKSSYHTMVWVIIIVLAIALFGILAAFRKAKVDTEESKNTVDELQEELQTLRKKSMEREQLLKRQLLDEQLKRNS</sequence>
<evidence type="ECO:0008006" key="5">
    <source>
        <dbReference type="Google" id="ProtNLM"/>
    </source>
</evidence>
<protein>
    <recommendedName>
        <fullName evidence="5">tRNA (Guanine-N1)-methyltransferase</fullName>
    </recommendedName>
</protein>
<organism evidence="3 4">
    <name type="scientific">Sphingobacterium mizutaii</name>
    <dbReference type="NCBI Taxonomy" id="1010"/>
    <lineage>
        <taxon>Bacteria</taxon>
        <taxon>Pseudomonadati</taxon>
        <taxon>Bacteroidota</taxon>
        <taxon>Sphingobacteriia</taxon>
        <taxon>Sphingobacteriales</taxon>
        <taxon>Sphingobacteriaceae</taxon>
        <taxon>Sphingobacterium</taxon>
    </lineage>
</organism>
<dbReference type="AlphaFoldDB" id="A0AAJ4XDM7"/>
<dbReference type="KEGG" id="smiz:4412673_03248"/>
<feature type="coiled-coil region" evidence="1">
    <location>
        <begin position="161"/>
        <end position="198"/>
    </location>
</feature>
<dbReference type="EMBL" id="LT906468">
    <property type="protein sequence ID" value="SNV55923.1"/>
    <property type="molecule type" value="Genomic_DNA"/>
</dbReference>
<gene>
    <name evidence="3" type="ORF">SAMEA4412673_03248</name>
</gene>
<accession>A0AAJ4XDM7</accession>
<evidence type="ECO:0000313" key="4">
    <source>
        <dbReference type="Proteomes" id="UP000215355"/>
    </source>
</evidence>
<feature type="transmembrane region" description="Helical" evidence="2">
    <location>
        <begin position="142"/>
        <end position="161"/>
    </location>
</feature>
<keyword evidence="2" id="KW-0812">Transmembrane</keyword>
<keyword evidence="2" id="KW-1133">Transmembrane helix</keyword>
<evidence type="ECO:0000256" key="1">
    <source>
        <dbReference type="SAM" id="Coils"/>
    </source>
</evidence>
<evidence type="ECO:0000313" key="3">
    <source>
        <dbReference type="EMBL" id="SNV55923.1"/>
    </source>
</evidence>